<name>A0A3B0VCR5_9ZZZZ</name>
<proteinExistence type="predicted"/>
<keyword evidence="2" id="KW-0206">Cytoskeleton</keyword>
<dbReference type="Gene3D" id="3.10.620.30">
    <property type="match status" value="1"/>
</dbReference>
<dbReference type="GO" id="GO:0005856">
    <property type="term" value="C:cytoskeleton"/>
    <property type="evidence" value="ECO:0007669"/>
    <property type="project" value="UniProtKB-SubCell"/>
</dbReference>
<feature type="domain" description="CEP76/DRC7 peptidase-like" evidence="3">
    <location>
        <begin position="154"/>
        <end position="226"/>
    </location>
</feature>
<dbReference type="EMBL" id="UOEU01000695">
    <property type="protein sequence ID" value="VAW38113.1"/>
    <property type="molecule type" value="Genomic_DNA"/>
</dbReference>
<evidence type="ECO:0000256" key="2">
    <source>
        <dbReference type="ARBA" id="ARBA00023212"/>
    </source>
</evidence>
<dbReference type="SUPFAM" id="SSF54001">
    <property type="entry name" value="Cysteine proteinases"/>
    <property type="match status" value="1"/>
</dbReference>
<sequence>MFFLYMSFDFTWRLTLLSNKIIVQHPLHKSEFESDSLRTVQLVKANASKTGAKEAVALQFTFGNGRSYRITQHEMPLPLSQILEVIVYQYQLSSSFEKLSETVHHTQFGAGSRRPFSHYLDGESDVTVRSIDEICSWLKQCKYVRDTELFDQRDFWQHPSQFEELQKGDCEDHALWAWRKLIELNIPAELVVGRANWSESESGAHAWVTYEENGRSYILEATHKRQLIYPQETVQKQYHPWFSVDKNMQTYKFLPTASKS</sequence>
<evidence type="ECO:0000313" key="4">
    <source>
        <dbReference type="EMBL" id="VAW38113.1"/>
    </source>
</evidence>
<organism evidence="4">
    <name type="scientific">hydrothermal vent metagenome</name>
    <dbReference type="NCBI Taxonomy" id="652676"/>
    <lineage>
        <taxon>unclassified sequences</taxon>
        <taxon>metagenomes</taxon>
        <taxon>ecological metagenomes</taxon>
    </lineage>
</organism>
<dbReference type="InterPro" id="IPR056290">
    <property type="entry name" value="CEPT76/DRC7_peptidase-like_dom"/>
</dbReference>
<evidence type="ECO:0000256" key="1">
    <source>
        <dbReference type="ARBA" id="ARBA00004245"/>
    </source>
</evidence>
<dbReference type="InterPro" id="IPR038765">
    <property type="entry name" value="Papain-like_cys_pep_sf"/>
</dbReference>
<gene>
    <name evidence="4" type="ORF">MNBD_CHLOROFLEXI01-975</name>
</gene>
<comment type="subcellular location">
    <subcellularLocation>
        <location evidence="1">Cytoplasm</location>
        <location evidence="1">Cytoskeleton</location>
    </subcellularLocation>
</comment>
<reference evidence="4" key="1">
    <citation type="submission" date="2018-06" db="EMBL/GenBank/DDBJ databases">
        <authorList>
            <person name="Zhirakovskaya E."/>
        </authorList>
    </citation>
    <scope>NUCLEOTIDE SEQUENCE</scope>
</reference>
<dbReference type="AlphaFoldDB" id="A0A3B0VCR5"/>
<accession>A0A3B0VCR5</accession>
<keyword evidence="2" id="KW-0963">Cytoplasm</keyword>
<protein>
    <recommendedName>
        <fullName evidence="3">CEP76/DRC7 peptidase-like domain-containing protein</fullName>
    </recommendedName>
</protein>
<evidence type="ECO:0000259" key="3">
    <source>
        <dbReference type="Pfam" id="PF24656"/>
    </source>
</evidence>
<dbReference type="Pfam" id="PF24656">
    <property type="entry name" value="CEPT76_peptidase"/>
    <property type="match status" value="1"/>
</dbReference>